<dbReference type="PANTHER" id="PTHR10438">
    <property type="entry name" value="THIOREDOXIN"/>
    <property type="match status" value="1"/>
</dbReference>
<dbReference type="InterPro" id="IPR036249">
    <property type="entry name" value="Thioredoxin-like_sf"/>
</dbReference>
<feature type="coiled-coil region" evidence="1">
    <location>
        <begin position="118"/>
        <end position="145"/>
    </location>
</feature>
<dbReference type="AlphaFoldDB" id="A0A0P1AYQ2"/>
<dbReference type="PANTHER" id="PTHR10438:SF468">
    <property type="entry name" value="THIOREDOXIN-1-RELATED"/>
    <property type="match status" value="1"/>
</dbReference>
<dbReference type="InterPro" id="IPR050620">
    <property type="entry name" value="Thioredoxin_H-type-like"/>
</dbReference>
<sequence>MSEGCWGWFLRNILRHDGEYIPINSRVIHVSSEYRFREIIESSKCLVIVYFSTPRLNRCRHINTVFHELSVTYPETKFLKVDVDELKNVYESCDVVQLPTFQFYRHGDQCDEMRGTDRKELEIRIQRHMVDVELLEEECADVDKKNLSNNDTERMRKHKLEVEIVTSVKHWEHLLQQNQRSSKVLIVQFWATWCKPCKNIKPFFEELRNRFPAALFAYVDVDELESVTEAFDVTSLPCFKVFTEGKVVDEMCGAIFSALEDMTEMSH</sequence>
<name>A0A0P1AYQ2_PLAHL</name>
<dbReference type="OrthoDB" id="2121326at2759"/>
<dbReference type="GeneID" id="36398704"/>
<dbReference type="CDD" id="cd02947">
    <property type="entry name" value="TRX_family"/>
    <property type="match status" value="2"/>
</dbReference>
<protein>
    <submittedName>
        <fullName evidence="3">Thioredoxin</fullName>
    </submittedName>
</protein>
<dbReference type="RefSeq" id="XP_024583350.1">
    <property type="nucleotide sequence ID" value="XM_024717898.1"/>
</dbReference>
<evidence type="ECO:0000259" key="2">
    <source>
        <dbReference type="PROSITE" id="PS51352"/>
    </source>
</evidence>
<keyword evidence="4" id="KW-1185">Reference proteome</keyword>
<evidence type="ECO:0000313" key="3">
    <source>
        <dbReference type="EMBL" id="CEG46981.1"/>
    </source>
</evidence>
<reference evidence="4" key="1">
    <citation type="submission" date="2014-09" db="EMBL/GenBank/DDBJ databases">
        <authorList>
            <person name="Sharma Rahul"/>
            <person name="Thines Marco"/>
        </authorList>
    </citation>
    <scope>NUCLEOTIDE SEQUENCE [LARGE SCALE GENOMIC DNA]</scope>
</reference>
<keyword evidence="1" id="KW-0175">Coiled coil</keyword>
<accession>A0A0P1AYQ2</accession>
<dbReference type="EMBL" id="CCYD01002371">
    <property type="protein sequence ID" value="CEG46981.1"/>
    <property type="molecule type" value="Genomic_DNA"/>
</dbReference>
<evidence type="ECO:0000256" key="1">
    <source>
        <dbReference type="SAM" id="Coils"/>
    </source>
</evidence>
<dbReference type="STRING" id="4781.A0A0P1AYQ2"/>
<dbReference type="SUPFAM" id="SSF52833">
    <property type="entry name" value="Thioredoxin-like"/>
    <property type="match status" value="2"/>
</dbReference>
<feature type="domain" description="Thioredoxin" evidence="2">
    <location>
        <begin position="123"/>
        <end position="267"/>
    </location>
</feature>
<dbReference type="InterPro" id="IPR013766">
    <property type="entry name" value="Thioredoxin_domain"/>
</dbReference>
<proteinExistence type="predicted"/>
<dbReference type="Proteomes" id="UP000054928">
    <property type="component" value="Unassembled WGS sequence"/>
</dbReference>
<organism evidence="3 4">
    <name type="scientific">Plasmopara halstedii</name>
    <name type="common">Downy mildew of sunflower</name>
    <dbReference type="NCBI Taxonomy" id="4781"/>
    <lineage>
        <taxon>Eukaryota</taxon>
        <taxon>Sar</taxon>
        <taxon>Stramenopiles</taxon>
        <taxon>Oomycota</taxon>
        <taxon>Peronosporomycetes</taxon>
        <taxon>Peronosporales</taxon>
        <taxon>Peronosporaceae</taxon>
        <taxon>Plasmopara</taxon>
    </lineage>
</organism>
<dbReference type="PROSITE" id="PS51352">
    <property type="entry name" value="THIOREDOXIN_2"/>
    <property type="match status" value="1"/>
</dbReference>
<evidence type="ECO:0000313" key="4">
    <source>
        <dbReference type="Proteomes" id="UP000054928"/>
    </source>
</evidence>
<dbReference type="Gene3D" id="3.40.30.10">
    <property type="entry name" value="Glutaredoxin"/>
    <property type="match status" value="2"/>
</dbReference>
<dbReference type="Pfam" id="PF00085">
    <property type="entry name" value="Thioredoxin"/>
    <property type="match status" value="2"/>
</dbReference>